<dbReference type="Pfam" id="PF08843">
    <property type="entry name" value="AbiEii"/>
    <property type="match status" value="1"/>
</dbReference>
<dbReference type="EMBL" id="BART01010166">
    <property type="protein sequence ID" value="GAG85983.1"/>
    <property type="molecule type" value="Genomic_DNA"/>
</dbReference>
<proteinExistence type="predicted"/>
<evidence type="ECO:0000313" key="1">
    <source>
        <dbReference type="EMBL" id="GAG85983.1"/>
    </source>
</evidence>
<dbReference type="AlphaFoldDB" id="X1BPK2"/>
<sequence>TLQETFRNLCNVPVDDDGLVFLTDSVRVDLIRDATAYGGIRVTLLGELAGARIPIQADIGFGDAVTPEPEQIKYPTLLDYPAPCLRAYPRETVVAEKYQALVNLGIVNSRMKDFYDLWIMAHQFHFDGLTLSEAIRNTLVRRQTPLPTQTPSGLSSTFYSDKQKNLQWNAFLRKGMLFSASTPVLLEEVCNLLEVFLMPPTQALEKNQTFTGQWQPGGPWKF</sequence>
<gene>
    <name evidence="1" type="ORF">S01H4_22249</name>
</gene>
<comment type="caution">
    <text evidence="1">The sequence shown here is derived from an EMBL/GenBank/DDBJ whole genome shotgun (WGS) entry which is preliminary data.</text>
</comment>
<evidence type="ECO:0008006" key="2">
    <source>
        <dbReference type="Google" id="ProtNLM"/>
    </source>
</evidence>
<feature type="non-terminal residue" evidence="1">
    <location>
        <position position="1"/>
    </location>
</feature>
<name>X1BPK2_9ZZZZ</name>
<reference evidence="1" key="1">
    <citation type="journal article" date="2014" name="Front. Microbiol.">
        <title>High frequency of phylogenetically diverse reductive dehalogenase-homologous genes in deep subseafloor sedimentary metagenomes.</title>
        <authorList>
            <person name="Kawai M."/>
            <person name="Futagami T."/>
            <person name="Toyoda A."/>
            <person name="Takaki Y."/>
            <person name="Nishi S."/>
            <person name="Hori S."/>
            <person name="Arai W."/>
            <person name="Tsubouchi T."/>
            <person name="Morono Y."/>
            <person name="Uchiyama I."/>
            <person name="Ito T."/>
            <person name="Fujiyama A."/>
            <person name="Inagaki F."/>
            <person name="Takami H."/>
        </authorList>
    </citation>
    <scope>NUCLEOTIDE SEQUENCE</scope>
    <source>
        <strain evidence="1">Expedition CK06-06</strain>
    </source>
</reference>
<protein>
    <recommendedName>
        <fullName evidence="2">Nucleotidyl transferase AbiEii/AbiGii toxin family protein</fullName>
    </recommendedName>
</protein>
<dbReference type="InterPro" id="IPR014942">
    <property type="entry name" value="AbiEii"/>
</dbReference>
<organism evidence="1">
    <name type="scientific">marine sediment metagenome</name>
    <dbReference type="NCBI Taxonomy" id="412755"/>
    <lineage>
        <taxon>unclassified sequences</taxon>
        <taxon>metagenomes</taxon>
        <taxon>ecological metagenomes</taxon>
    </lineage>
</organism>
<accession>X1BPK2</accession>